<dbReference type="PANTHER" id="PTHR14239">
    <property type="entry name" value="DUDULIN-RELATED"/>
    <property type="match status" value="1"/>
</dbReference>
<sequence>MSTISIIGADGMAAAIGGLAAGAGHTVEMMSRDAARARALAEQVGAGATTGTFGAAPAGDIVILAVPYSAVLGVVKQYGEELAGKVLVDITNAVASDHTNSVTLHSVKPTHLSIGGSLLG</sequence>
<dbReference type="RefSeq" id="WP_007182208.1">
    <property type="nucleotide sequence ID" value="NZ_LR699553.1"/>
</dbReference>
<feature type="domain" description="Pyrroline-5-carboxylate reductase catalytic N-terminal" evidence="2">
    <location>
        <begin position="3"/>
        <end position="92"/>
    </location>
</feature>
<evidence type="ECO:0000313" key="4">
    <source>
        <dbReference type="Proteomes" id="UP000325811"/>
    </source>
</evidence>
<evidence type="ECO:0000313" key="3">
    <source>
        <dbReference type="EMBL" id="VVD28235.1"/>
    </source>
</evidence>
<evidence type="ECO:0000259" key="2">
    <source>
        <dbReference type="Pfam" id="PF03807"/>
    </source>
</evidence>
<protein>
    <submittedName>
        <fullName evidence="3">Putative dinucleotide-binding enzyme</fullName>
    </submittedName>
</protein>
<dbReference type="Proteomes" id="UP000325811">
    <property type="component" value="Chromosome I"/>
</dbReference>
<dbReference type="EMBL" id="LR699553">
    <property type="protein sequence ID" value="VVD28235.1"/>
    <property type="molecule type" value="Genomic_DNA"/>
</dbReference>
<dbReference type="PANTHER" id="PTHR14239:SF10">
    <property type="entry name" value="REDUCTASE"/>
    <property type="match status" value="1"/>
</dbReference>
<proteinExistence type="predicted"/>
<keyword evidence="1" id="KW-0560">Oxidoreductase</keyword>
<gene>
    <name evidence="3" type="ORF">PDMSB3_1779</name>
</gene>
<dbReference type="InterPro" id="IPR028939">
    <property type="entry name" value="P5C_Rdtase_cat_N"/>
</dbReference>
<dbReference type="Pfam" id="PF03807">
    <property type="entry name" value="F420_oxidored"/>
    <property type="match status" value="1"/>
</dbReference>
<reference evidence="3 4" key="1">
    <citation type="submission" date="2019-08" db="EMBL/GenBank/DDBJ databases">
        <authorList>
            <person name="Herpell B J."/>
        </authorList>
    </citation>
    <scope>NUCLEOTIDE SEQUENCE [LARGE SCALE GENOMIC DNA]</scope>
    <source>
        <strain evidence="4">Msb3</strain>
    </source>
</reference>
<accession>A0A5Q4YT08</accession>
<organism evidence="3 4">
    <name type="scientific">Paraburkholderia dioscoreae</name>
    <dbReference type="NCBI Taxonomy" id="2604047"/>
    <lineage>
        <taxon>Bacteria</taxon>
        <taxon>Pseudomonadati</taxon>
        <taxon>Pseudomonadota</taxon>
        <taxon>Betaproteobacteria</taxon>
        <taxon>Burkholderiales</taxon>
        <taxon>Burkholderiaceae</taxon>
        <taxon>Paraburkholderia</taxon>
    </lineage>
</organism>
<keyword evidence="4" id="KW-1185">Reference proteome</keyword>
<dbReference type="InterPro" id="IPR051267">
    <property type="entry name" value="STEAP_metalloreductase"/>
</dbReference>
<name>A0A5Q4YT08_9BURK</name>
<evidence type="ECO:0000256" key="1">
    <source>
        <dbReference type="ARBA" id="ARBA00023002"/>
    </source>
</evidence>
<dbReference type="InterPro" id="IPR036291">
    <property type="entry name" value="NAD(P)-bd_dom_sf"/>
</dbReference>
<dbReference type="KEGG" id="pdio:PDMSB3_1779"/>
<dbReference type="Gene3D" id="3.40.50.720">
    <property type="entry name" value="NAD(P)-binding Rossmann-like Domain"/>
    <property type="match status" value="1"/>
</dbReference>
<dbReference type="GO" id="GO:0016491">
    <property type="term" value="F:oxidoreductase activity"/>
    <property type="evidence" value="ECO:0007669"/>
    <property type="project" value="UniProtKB-KW"/>
</dbReference>
<dbReference type="SUPFAM" id="SSF51735">
    <property type="entry name" value="NAD(P)-binding Rossmann-fold domains"/>
    <property type="match status" value="1"/>
</dbReference>
<dbReference type="AlphaFoldDB" id="A0A5Q4YT08"/>